<evidence type="ECO:0000256" key="3">
    <source>
        <dbReference type="ARBA" id="ARBA00022692"/>
    </source>
</evidence>
<feature type="transmembrane region" description="Helical" evidence="6">
    <location>
        <begin position="20"/>
        <end position="41"/>
    </location>
</feature>
<dbReference type="OrthoDB" id="9790622at2"/>
<evidence type="ECO:0000256" key="1">
    <source>
        <dbReference type="ARBA" id="ARBA00004651"/>
    </source>
</evidence>
<keyword evidence="5 6" id="KW-0472">Membrane</keyword>
<dbReference type="KEGG" id="tcm:HL41_00745"/>
<gene>
    <name evidence="7" type="ORF">HL41_00745</name>
</gene>
<dbReference type="Pfam" id="PF06146">
    <property type="entry name" value="PsiE"/>
    <property type="match status" value="1"/>
</dbReference>
<keyword evidence="8" id="KW-1185">Reference proteome</keyword>
<protein>
    <recommendedName>
        <fullName evidence="9">Phosphate-starvation-inducible E-like protein</fullName>
    </recommendedName>
</protein>
<feature type="transmembrane region" description="Helical" evidence="6">
    <location>
        <begin position="125"/>
        <end position="147"/>
    </location>
</feature>
<dbReference type="GO" id="GO:0005886">
    <property type="term" value="C:plasma membrane"/>
    <property type="evidence" value="ECO:0007669"/>
    <property type="project" value="UniProtKB-SubCell"/>
</dbReference>
<proteinExistence type="predicted"/>
<dbReference type="PaxDb" id="289377-HL41_00745"/>
<evidence type="ECO:0000256" key="5">
    <source>
        <dbReference type="ARBA" id="ARBA00023136"/>
    </source>
</evidence>
<dbReference type="STRING" id="289377.HL41_00745"/>
<evidence type="ECO:0000313" key="7">
    <source>
        <dbReference type="EMBL" id="AIH03474.1"/>
    </source>
</evidence>
<dbReference type="Proteomes" id="UP000028481">
    <property type="component" value="Chromosome"/>
</dbReference>
<dbReference type="HOGENOM" id="CLU_128717_0_0_0"/>
<dbReference type="EMBL" id="CP008796">
    <property type="protein sequence ID" value="AIH03474.1"/>
    <property type="molecule type" value="Genomic_DNA"/>
</dbReference>
<comment type="subcellular location">
    <subcellularLocation>
        <location evidence="1">Cell membrane</location>
        <topology evidence="1">Multi-pass membrane protein</topology>
    </subcellularLocation>
</comment>
<sequence>MNLARWNYYVQGFFLKFERVLYILIGLGILIATGFIIFYGFKTILAIPTYVNFTEGIIKVLDKFLIAMMFLEVFYTLQVIFGEEYKIKCLEPFLLVGIIALVRRLLIVGFEIAHTPSFDPERFKYYLFEILAIGILILMLIGGIAILRKLRVGR</sequence>
<dbReference type="RefSeq" id="WP_038063223.1">
    <property type="nucleotide sequence ID" value="NZ_CP008796.1"/>
</dbReference>
<evidence type="ECO:0000256" key="2">
    <source>
        <dbReference type="ARBA" id="ARBA00022475"/>
    </source>
</evidence>
<name>A0A075WQ54_9BACT</name>
<dbReference type="AlphaFoldDB" id="A0A075WQ54"/>
<dbReference type="InterPro" id="IPR020948">
    <property type="entry name" value="P_starv_induced_PsiE-like"/>
</dbReference>
<dbReference type="eggNOG" id="ENOG5033651">
    <property type="taxonomic scope" value="Bacteria"/>
</dbReference>
<keyword evidence="3 6" id="KW-0812">Transmembrane</keyword>
<feature type="transmembrane region" description="Helical" evidence="6">
    <location>
        <begin position="61"/>
        <end position="81"/>
    </location>
</feature>
<evidence type="ECO:0000256" key="4">
    <source>
        <dbReference type="ARBA" id="ARBA00022989"/>
    </source>
</evidence>
<evidence type="ECO:0000313" key="8">
    <source>
        <dbReference type="Proteomes" id="UP000028481"/>
    </source>
</evidence>
<organism evidence="7 8">
    <name type="scientific">Thermodesulfobacterium commune DSM 2178</name>
    <dbReference type="NCBI Taxonomy" id="289377"/>
    <lineage>
        <taxon>Bacteria</taxon>
        <taxon>Pseudomonadati</taxon>
        <taxon>Thermodesulfobacteriota</taxon>
        <taxon>Thermodesulfobacteria</taxon>
        <taxon>Thermodesulfobacteriales</taxon>
        <taxon>Thermodesulfobacteriaceae</taxon>
        <taxon>Thermodesulfobacterium</taxon>
    </lineage>
</organism>
<accession>A0A075WQ54</accession>
<reference evidence="7 8" key="1">
    <citation type="journal article" date="2015" name="Genome Announc.">
        <title>Genome Sequence of a Sulfate-Reducing Thermophilic Bacterium, Thermodesulfobacterium commune DSM 2178T (Phylum Thermodesulfobacteria).</title>
        <authorList>
            <person name="Bhatnagar S."/>
            <person name="Badger J.H."/>
            <person name="Madupu R."/>
            <person name="Khouri H.M."/>
            <person name="O'Connor E.M."/>
            <person name="Robb F.T."/>
            <person name="Ward N.L."/>
            <person name="Eisen J.A."/>
        </authorList>
    </citation>
    <scope>NUCLEOTIDE SEQUENCE [LARGE SCALE GENOMIC DNA]</scope>
    <source>
        <strain evidence="7 8">DSM 2178</strain>
    </source>
</reference>
<evidence type="ECO:0000256" key="6">
    <source>
        <dbReference type="SAM" id="Phobius"/>
    </source>
</evidence>
<keyword evidence="2" id="KW-1003">Cell membrane</keyword>
<evidence type="ECO:0008006" key="9">
    <source>
        <dbReference type="Google" id="ProtNLM"/>
    </source>
</evidence>
<keyword evidence="4 6" id="KW-1133">Transmembrane helix</keyword>
<feature type="transmembrane region" description="Helical" evidence="6">
    <location>
        <begin position="93"/>
        <end position="113"/>
    </location>
</feature>